<dbReference type="Proteomes" id="UP000224902">
    <property type="component" value="Segment"/>
</dbReference>
<organism evidence="1 2">
    <name type="scientific">Rhodococcus phage Weasels2</name>
    <dbReference type="NCBI Taxonomy" id="1897437"/>
    <lineage>
        <taxon>Viruses</taxon>
        <taxon>Duplodnaviria</taxon>
        <taxon>Heunggongvirae</taxon>
        <taxon>Uroviricota</taxon>
        <taxon>Caudoviricetes</taxon>
        <taxon>Weaselvirus</taxon>
        <taxon>Weaselvirus weasel</taxon>
    </lineage>
</organism>
<accession>A0A1I9SAE8</accession>
<dbReference type="EMBL" id="KX774321">
    <property type="protein sequence ID" value="AOZ63754.1"/>
    <property type="molecule type" value="Genomic_DNA"/>
</dbReference>
<evidence type="ECO:0000313" key="2">
    <source>
        <dbReference type="Proteomes" id="UP000224902"/>
    </source>
</evidence>
<keyword evidence="2" id="KW-1185">Reference proteome</keyword>
<name>A0A1I9SAE8_9CAUD</name>
<gene>
    <name evidence="1" type="ORF">SEA_WEASELS2_175</name>
</gene>
<sequence length="107" mass="12382">MSNLSLFYKAYKECSGDYGADLDDMVYWIRRQGHEIEQVKHEIIDTNRWSYITETTFKLDDEYYVVTEDIGATENQENGGVVSACQVEAVVVARTEYVPIKDEHISF</sequence>
<evidence type="ECO:0000313" key="1">
    <source>
        <dbReference type="EMBL" id="AOZ63754.1"/>
    </source>
</evidence>
<protein>
    <submittedName>
        <fullName evidence="1">Uncharacterized protein</fullName>
    </submittedName>
</protein>
<reference evidence="2" key="1">
    <citation type="submission" date="2016-08" db="EMBL/GenBank/DDBJ databases">
        <authorList>
            <person name="Seilhamer J.J."/>
        </authorList>
    </citation>
    <scope>NUCLEOTIDE SEQUENCE [LARGE SCALE GENOMIC DNA]</scope>
</reference>
<proteinExistence type="predicted"/>